<keyword evidence="2" id="KW-1185">Reference proteome</keyword>
<sequence>MCGFRQAWAPDPRRTRAQAWVPEAGLGCPRRTRPLRAHVLPQALPGLCAGSQAQAWPARLRQAWKGLKLWYDHMRVRKQQRCQAEDTASLAATEKYLWLLRFLEYRQQCQCDKLVFNAVEGYSAVSFREPFEFAEPGVLD</sequence>
<dbReference type="EMBL" id="JAINUG010003313">
    <property type="protein sequence ID" value="KAJ8343141.1"/>
    <property type="molecule type" value="Genomic_DNA"/>
</dbReference>
<accession>A0AAD7QZT9</accession>
<dbReference type="AlphaFoldDB" id="A0AAD7QZT9"/>
<dbReference type="Proteomes" id="UP001221898">
    <property type="component" value="Unassembled WGS sequence"/>
</dbReference>
<proteinExistence type="predicted"/>
<protein>
    <submittedName>
        <fullName evidence="1">Uncharacterized protein</fullName>
    </submittedName>
</protein>
<evidence type="ECO:0000313" key="2">
    <source>
        <dbReference type="Proteomes" id="UP001221898"/>
    </source>
</evidence>
<comment type="caution">
    <text evidence="1">The sequence shown here is derived from an EMBL/GenBank/DDBJ whole genome shotgun (WGS) entry which is preliminary data.</text>
</comment>
<evidence type="ECO:0000313" key="1">
    <source>
        <dbReference type="EMBL" id="KAJ8343141.1"/>
    </source>
</evidence>
<name>A0AAD7QZT9_9TELE</name>
<gene>
    <name evidence="1" type="ORF">AAFF_G00248430</name>
</gene>
<organism evidence="1 2">
    <name type="scientific">Aldrovandia affinis</name>
    <dbReference type="NCBI Taxonomy" id="143900"/>
    <lineage>
        <taxon>Eukaryota</taxon>
        <taxon>Metazoa</taxon>
        <taxon>Chordata</taxon>
        <taxon>Craniata</taxon>
        <taxon>Vertebrata</taxon>
        <taxon>Euteleostomi</taxon>
        <taxon>Actinopterygii</taxon>
        <taxon>Neopterygii</taxon>
        <taxon>Teleostei</taxon>
        <taxon>Notacanthiformes</taxon>
        <taxon>Halosauridae</taxon>
        <taxon>Aldrovandia</taxon>
    </lineage>
</organism>
<reference evidence="1" key="1">
    <citation type="journal article" date="2023" name="Science">
        <title>Genome structures resolve the early diversification of teleost fishes.</title>
        <authorList>
            <person name="Parey E."/>
            <person name="Louis A."/>
            <person name="Montfort J."/>
            <person name="Bouchez O."/>
            <person name="Roques C."/>
            <person name="Iampietro C."/>
            <person name="Lluch J."/>
            <person name="Castinel A."/>
            <person name="Donnadieu C."/>
            <person name="Desvignes T."/>
            <person name="Floi Bucao C."/>
            <person name="Jouanno E."/>
            <person name="Wen M."/>
            <person name="Mejri S."/>
            <person name="Dirks R."/>
            <person name="Jansen H."/>
            <person name="Henkel C."/>
            <person name="Chen W.J."/>
            <person name="Zahm M."/>
            <person name="Cabau C."/>
            <person name="Klopp C."/>
            <person name="Thompson A.W."/>
            <person name="Robinson-Rechavi M."/>
            <person name="Braasch I."/>
            <person name="Lecointre G."/>
            <person name="Bobe J."/>
            <person name="Postlethwait J.H."/>
            <person name="Berthelot C."/>
            <person name="Roest Crollius H."/>
            <person name="Guiguen Y."/>
        </authorList>
    </citation>
    <scope>NUCLEOTIDE SEQUENCE</scope>
    <source>
        <strain evidence="1">NC1722</strain>
    </source>
</reference>